<dbReference type="KEGG" id="ctp:CTRG_01360"/>
<evidence type="ECO:0000256" key="4">
    <source>
        <dbReference type="ARBA" id="ARBA00023136"/>
    </source>
</evidence>
<dbReference type="GO" id="GO:0005789">
    <property type="term" value="C:endoplasmic reticulum membrane"/>
    <property type="evidence" value="ECO:0007669"/>
    <property type="project" value="EnsemblFungi"/>
</dbReference>
<dbReference type="VEuPathDB" id="FungiDB:CTRG_01360"/>
<name>C5M679_CANTT</name>
<evidence type="ECO:0000256" key="1">
    <source>
        <dbReference type="ARBA" id="ARBA00004370"/>
    </source>
</evidence>
<dbReference type="InterPro" id="IPR006694">
    <property type="entry name" value="Fatty_acid_hydroxylase"/>
</dbReference>
<comment type="subcellular location">
    <subcellularLocation>
        <location evidence="1">Membrane</location>
    </subcellularLocation>
</comment>
<reference evidence="7 8" key="1">
    <citation type="journal article" date="2009" name="Nature">
        <title>Evolution of pathogenicity and sexual reproduction in eight Candida genomes.</title>
        <authorList>
            <person name="Butler G."/>
            <person name="Rasmussen M.D."/>
            <person name="Lin M.F."/>
            <person name="Santos M.A."/>
            <person name="Sakthikumar S."/>
            <person name="Munro C.A."/>
            <person name="Rheinbay E."/>
            <person name="Grabherr M."/>
            <person name="Forche A."/>
            <person name="Reedy J.L."/>
            <person name="Agrafioti I."/>
            <person name="Arnaud M.B."/>
            <person name="Bates S."/>
            <person name="Brown A.J."/>
            <person name="Brunke S."/>
            <person name="Costanzo M.C."/>
            <person name="Fitzpatrick D.A."/>
            <person name="de Groot P.W."/>
            <person name="Harris D."/>
            <person name="Hoyer L.L."/>
            <person name="Hube B."/>
            <person name="Klis F.M."/>
            <person name="Kodira C."/>
            <person name="Lennard N."/>
            <person name="Logue M.E."/>
            <person name="Martin R."/>
            <person name="Neiman A.M."/>
            <person name="Nikolaou E."/>
            <person name="Quail M.A."/>
            <person name="Quinn J."/>
            <person name="Santos M.C."/>
            <person name="Schmitzberger F.F."/>
            <person name="Sherlock G."/>
            <person name="Shah P."/>
            <person name="Silverstein K.A."/>
            <person name="Skrzypek M.S."/>
            <person name="Soll D."/>
            <person name="Staggs R."/>
            <person name="Stansfield I."/>
            <person name="Stumpf M.P."/>
            <person name="Sudbery P.E."/>
            <person name="Srikantha T."/>
            <person name="Zeng Q."/>
            <person name="Berman J."/>
            <person name="Berriman M."/>
            <person name="Heitman J."/>
            <person name="Gow N.A."/>
            <person name="Lorenz M.C."/>
            <person name="Birren B.W."/>
            <person name="Kellis M."/>
            <person name="Cuomo C.A."/>
        </authorList>
    </citation>
    <scope>NUCLEOTIDE SEQUENCE [LARGE SCALE GENOMIC DNA]</scope>
    <source>
        <strain evidence="8">ATCC MYA-3404 / T1</strain>
    </source>
</reference>
<dbReference type="OrthoDB" id="408954at2759"/>
<dbReference type="Proteomes" id="UP000002037">
    <property type="component" value="Unassembled WGS sequence"/>
</dbReference>
<keyword evidence="4 5" id="KW-0472">Membrane</keyword>
<dbReference type="GO" id="GO:0042284">
    <property type="term" value="F:sphingolipid delta-4 desaturase activity"/>
    <property type="evidence" value="ECO:0007669"/>
    <property type="project" value="EnsemblFungi"/>
</dbReference>
<feature type="transmembrane region" description="Helical" evidence="5">
    <location>
        <begin position="137"/>
        <end position="158"/>
    </location>
</feature>
<dbReference type="eggNOG" id="KOG0874">
    <property type="taxonomic scope" value="Eukaryota"/>
</dbReference>
<dbReference type="HOGENOM" id="CLU_043293_1_1_1"/>
<evidence type="ECO:0000256" key="5">
    <source>
        <dbReference type="SAM" id="Phobius"/>
    </source>
</evidence>
<keyword evidence="2 5" id="KW-0812">Transmembrane</keyword>
<sequence length="341" mass="40194">MSTFKAPANFSMVLAQPKFFDNVTLSKQADLIEGIPDGILALIAPVVAYWTYSMFFHIIDVFELAEKYRIHPSEEEQSRNKVTHYEVFRDVIFQHIIQSIVGFIVYYFDPTPQTGGELYAMWNLKHNYLPSFVPDWAIYYGYMYGLSALKLAIAITIIDTWQFWLHRIMHVNKALYRRFHSRHHRLYVPYAYGALYNDPVEGFLLDTLGTGIASIATGLTHRECIVLYTFATMKTVDDHCGYRLPFDLFQILFPNNSVYHDIHHQMWGIKSNFSQPFFTFWDIFSNTQYKFVNEYKELQNHITLTKYKEFLAKKSRSTKKSKEEIDIEEEEKIINENKKDI</sequence>
<evidence type="ECO:0000313" key="8">
    <source>
        <dbReference type="Proteomes" id="UP000002037"/>
    </source>
</evidence>
<dbReference type="GO" id="GO:0005506">
    <property type="term" value="F:iron ion binding"/>
    <property type="evidence" value="ECO:0007669"/>
    <property type="project" value="InterPro"/>
</dbReference>
<dbReference type="STRING" id="294747.C5M679"/>
<keyword evidence="8" id="KW-1185">Reference proteome</keyword>
<evidence type="ECO:0000313" key="7">
    <source>
        <dbReference type="EMBL" id="EER34499.1"/>
    </source>
</evidence>
<dbReference type="RefSeq" id="XP_002547054.1">
    <property type="nucleotide sequence ID" value="XM_002547008.1"/>
</dbReference>
<organism evidence="7 8">
    <name type="scientific">Candida tropicalis (strain ATCC MYA-3404 / T1)</name>
    <name type="common">Yeast</name>
    <dbReference type="NCBI Taxonomy" id="294747"/>
    <lineage>
        <taxon>Eukaryota</taxon>
        <taxon>Fungi</taxon>
        <taxon>Dikarya</taxon>
        <taxon>Ascomycota</taxon>
        <taxon>Saccharomycotina</taxon>
        <taxon>Pichiomycetes</taxon>
        <taxon>Debaryomycetaceae</taxon>
        <taxon>Candida/Lodderomyces clade</taxon>
        <taxon>Candida</taxon>
    </lineage>
</organism>
<dbReference type="GO" id="GO:0051999">
    <property type="term" value="P:mannosyl-inositol phosphorylceramide biosynthetic process"/>
    <property type="evidence" value="ECO:0007669"/>
    <property type="project" value="EnsemblFungi"/>
</dbReference>
<proteinExistence type="predicted"/>
<evidence type="ECO:0000259" key="6">
    <source>
        <dbReference type="Pfam" id="PF04116"/>
    </source>
</evidence>
<gene>
    <name evidence="7" type="ORF">CTRG_01360</name>
</gene>
<dbReference type="GO" id="GO:0102772">
    <property type="term" value="F:sphingolipid C4-monooxygenase activity"/>
    <property type="evidence" value="ECO:0007669"/>
    <property type="project" value="EnsemblFungi"/>
</dbReference>
<feature type="transmembrane region" description="Helical" evidence="5">
    <location>
        <begin position="39"/>
        <end position="59"/>
    </location>
</feature>
<accession>C5M679</accession>
<dbReference type="PANTHER" id="PTHR11863">
    <property type="entry name" value="STEROL DESATURASE"/>
    <property type="match status" value="1"/>
</dbReference>
<dbReference type="InterPro" id="IPR050307">
    <property type="entry name" value="Sterol_Desaturase_Related"/>
</dbReference>
<feature type="transmembrane region" description="Helical" evidence="5">
    <location>
        <begin position="87"/>
        <end position="108"/>
    </location>
</feature>
<evidence type="ECO:0000256" key="2">
    <source>
        <dbReference type="ARBA" id="ARBA00022692"/>
    </source>
</evidence>
<protein>
    <submittedName>
        <fullName evidence="7">Protein SUR2</fullName>
    </submittedName>
</protein>
<dbReference type="GeneID" id="8296421"/>
<keyword evidence="3 5" id="KW-1133">Transmembrane helix</keyword>
<dbReference type="EMBL" id="GG692396">
    <property type="protein sequence ID" value="EER34499.1"/>
    <property type="molecule type" value="Genomic_DNA"/>
</dbReference>
<dbReference type="Pfam" id="PF04116">
    <property type="entry name" value="FA_hydroxylase"/>
    <property type="match status" value="1"/>
</dbReference>
<evidence type="ECO:0000256" key="3">
    <source>
        <dbReference type="ARBA" id="ARBA00022989"/>
    </source>
</evidence>
<feature type="domain" description="Fatty acid hydroxylase" evidence="6">
    <location>
        <begin position="152"/>
        <end position="287"/>
    </location>
</feature>
<dbReference type="AlphaFoldDB" id="C5M679"/>